<dbReference type="Pfam" id="PF01494">
    <property type="entry name" value="FAD_binding_3"/>
    <property type="match status" value="1"/>
</dbReference>
<protein>
    <submittedName>
        <fullName evidence="6">2-polyprenyl-6-methoxyphenol hydroxylase-like FAD-dependent oxidoreductase</fullName>
    </submittedName>
</protein>
<evidence type="ECO:0000256" key="3">
    <source>
        <dbReference type="ARBA" id="ARBA00023002"/>
    </source>
</evidence>
<keyword evidence="1" id="KW-0285">Flavoprotein</keyword>
<dbReference type="RefSeq" id="WP_209644680.1">
    <property type="nucleotide sequence ID" value="NZ_JAGINW010000001.1"/>
</dbReference>
<keyword evidence="2" id="KW-0274">FAD</keyword>
<keyword evidence="4" id="KW-0503">Monooxygenase</keyword>
<comment type="caution">
    <text evidence="6">The sequence shown here is derived from an EMBL/GenBank/DDBJ whole genome shotgun (WGS) entry which is preliminary data.</text>
</comment>
<keyword evidence="7" id="KW-1185">Reference proteome</keyword>
<name>A0ABS4TTG4_9PSEU</name>
<proteinExistence type="predicted"/>
<gene>
    <name evidence="6" type="ORF">JOF56_008077</name>
</gene>
<evidence type="ECO:0000259" key="5">
    <source>
        <dbReference type="Pfam" id="PF01494"/>
    </source>
</evidence>
<dbReference type="PANTHER" id="PTHR46972">
    <property type="entry name" value="MONOOXYGENASE ASQM-RELATED"/>
    <property type="match status" value="1"/>
</dbReference>
<evidence type="ECO:0000313" key="7">
    <source>
        <dbReference type="Proteomes" id="UP001519332"/>
    </source>
</evidence>
<dbReference type="InterPro" id="IPR002938">
    <property type="entry name" value="FAD-bd"/>
</dbReference>
<evidence type="ECO:0000256" key="4">
    <source>
        <dbReference type="ARBA" id="ARBA00023033"/>
    </source>
</evidence>
<dbReference type="Gene3D" id="3.50.50.60">
    <property type="entry name" value="FAD/NAD(P)-binding domain"/>
    <property type="match status" value="1"/>
</dbReference>
<dbReference type="EMBL" id="JAGINW010000001">
    <property type="protein sequence ID" value="MBP2327692.1"/>
    <property type="molecule type" value="Genomic_DNA"/>
</dbReference>
<organism evidence="6 7">
    <name type="scientific">Kibdelosporangium banguiense</name>
    <dbReference type="NCBI Taxonomy" id="1365924"/>
    <lineage>
        <taxon>Bacteria</taxon>
        <taxon>Bacillati</taxon>
        <taxon>Actinomycetota</taxon>
        <taxon>Actinomycetes</taxon>
        <taxon>Pseudonocardiales</taxon>
        <taxon>Pseudonocardiaceae</taxon>
        <taxon>Kibdelosporangium</taxon>
    </lineage>
</organism>
<evidence type="ECO:0000313" key="6">
    <source>
        <dbReference type="EMBL" id="MBP2327692.1"/>
    </source>
</evidence>
<evidence type="ECO:0000256" key="2">
    <source>
        <dbReference type="ARBA" id="ARBA00022827"/>
    </source>
</evidence>
<keyword evidence="3" id="KW-0560">Oxidoreductase</keyword>
<accession>A0ABS4TTG4</accession>
<evidence type="ECO:0000256" key="1">
    <source>
        <dbReference type="ARBA" id="ARBA00022630"/>
    </source>
</evidence>
<dbReference type="Proteomes" id="UP001519332">
    <property type="component" value="Unassembled WGS sequence"/>
</dbReference>
<dbReference type="InterPro" id="IPR036188">
    <property type="entry name" value="FAD/NAD-bd_sf"/>
</dbReference>
<reference evidence="6 7" key="1">
    <citation type="submission" date="2021-03" db="EMBL/GenBank/DDBJ databases">
        <title>Sequencing the genomes of 1000 actinobacteria strains.</title>
        <authorList>
            <person name="Klenk H.-P."/>
        </authorList>
    </citation>
    <scope>NUCLEOTIDE SEQUENCE [LARGE SCALE GENOMIC DNA]</scope>
    <source>
        <strain evidence="6 7">DSM 46670</strain>
    </source>
</reference>
<dbReference type="PANTHER" id="PTHR46972:SF1">
    <property type="entry name" value="FAD DEPENDENT OXIDOREDUCTASE DOMAIN-CONTAINING PROTEIN"/>
    <property type="match status" value="1"/>
</dbReference>
<dbReference type="PRINTS" id="PR00420">
    <property type="entry name" value="RNGMNOXGNASE"/>
</dbReference>
<sequence length="359" mass="38632">MITIVGAGLGGLTLARVLRRNGIEATVYDLDSSPTARDQGGMLDMHEESGQEALRAAGLFEEFREIILPGGEATRIYDRHATLHWRNDNEVGRPEVNRKDLRDLFLKDTPVRWGAKVTGAHPRGDGTHEVTLADGTSFTTPLLIGADGAWSRIRPLVSEATPVRADICFAEVNLFDADNGHPAAADLVGPGMMFALGEGKGFLAHREPHGRLHIYVALRTRQTELSQEFLLSQFADWDPQFHALITDADTGLVSRSIHTLPVGHRWERTPGVTLLGDAAHLMSPFAGEGANLAMLDGAELALAIAANPQDPEKALLKYEQTMFARSKAAAAMSAASLELCFQADAPHGVVAQMAGHAAA</sequence>
<dbReference type="SUPFAM" id="SSF51905">
    <property type="entry name" value="FAD/NAD(P)-binding domain"/>
    <property type="match status" value="1"/>
</dbReference>
<feature type="domain" description="FAD-binding" evidence="5">
    <location>
        <begin position="3"/>
        <end position="329"/>
    </location>
</feature>